<proteinExistence type="inferred from homology"/>
<dbReference type="Proteomes" id="UP000223968">
    <property type="component" value="Unassembled WGS sequence"/>
</dbReference>
<feature type="domain" description="Thioredoxin" evidence="3">
    <location>
        <begin position="93"/>
        <end position="219"/>
    </location>
</feature>
<dbReference type="PANTHER" id="PTHR46115">
    <property type="entry name" value="THIOREDOXIN-LIKE PROTEIN 1"/>
    <property type="match status" value="1"/>
</dbReference>
<organism evidence="4 5">
    <name type="scientific">Helicocarpus griseus UAMH5409</name>
    <dbReference type="NCBI Taxonomy" id="1447875"/>
    <lineage>
        <taxon>Eukaryota</taxon>
        <taxon>Fungi</taxon>
        <taxon>Dikarya</taxon>
        <taxon>Ascomycota</taxon>
        <taxon>Pezizomycotina</taxon>
        <taxon>Eurotiomycetes</taxon>
        <taxon>Eurotiomycetidae</taxon>
        <taxon>Onygenales</taxon>
        <taxon>Ajellomycetaceae</taxon>
        <taxon>Helicocarpus</taxon>
    </lineage>
</organism>
<keyword evidence="5" id="KW-1185">Reference proteome</keyword>
<dbReference type="InterPro" id="IPR036249">
    <property type="entry name" value="Thioredoxin-like_sf"/>
</dbReference>
<dbReference type="PRINTS" id="PR00421">
    <property type="entry name" value="THIOREDOXIN"/>
</dbReference>
<dbReference type="Pfam" id="PF00085">
    <property type="entry name" value="Thioredoxin"/>
    <property type="match status" value="1"/>
</dbReference>
<dbReference type="EMBL" id="PDNB01000166">
    <property type="protein sequence ID" value="PGH01858.1"/>
    <property type="molecule type" value="Genomic_DNA"/>
</dbReference>
<name>A0A2B7WZM0_9EURO</name>
<reference evidence="4 5" key="1">
    <citation type="submission" date="2017-10" db="EMBL/GenBank/DDBJ databases">
        <title>Comparative genomics in systemic dimorphic fungi from Ajellomycetaceae.</title>
        <authorList>
            <person name="Munoz J.F."/>
            <person name="Mcewen J.G."/>
            <person name="Clay O.K."/>
            <person name="Cuomo C.A."/>
        </authorList>
    </citation>
    <scope>NUCLEOTIDE SEQUENCE [LARGE SCALE GENOMIC DNA]</scope>
    <source>
        <strain evidence="4 5">UAMH5409</strain>
    </source>
</reference>
<dbReference type="STRING" id="1447875.A0A2B7WZM0"/>
<dbReference type="PROSITE" id="PS00194">
    <property type="entry name" value="THIOREDOXIN_1"/>
    <property type="match status" value="1"/>
</dbReference>
<evidence type="ECO:0000256" key="1">
    <source>
        <dbReference type="ARBA" id="ARBA00008987"/>
    </source>
</evidence>
<dbReference type="FunFam" id="3.40.30.10:FF:000245">
    <property type="entry name" value="Thioredoxin"/>
    <property type="match status" value="1"/>
</dbReference>
<dbReference type="InterPro" id="IPR013766">
    <property type="entry name" value="Thioredoxin_domain"/>
</dbReference>
<dbReference type="Gene3D" id="3.40.30.10">
    <property type="entry name" value="Glutaredoxin"/>
    <property type="match status" value="1"/>
</dbReference>
<evidence type="ECO:0000313" key="5">
    <source>
        <dbReference type="Proteomes" id="UP000223968"/>
    </source>
</evidence>
<evidence type="ECO:0000256" key="2">
    <source>
        <dbReference type="ARBA" id="ARBA00023157"/>
    </source>
</evidence>
<keyword evidence="2" id="KW-1015">Disulfide bond</keyword>
<protein>
    <submittedName>
        <fullName evidence="4">Thioredoxin</fullName>
    </submittedName>
</protein>
<sequence length="219" mass="23770">MFAPTSSRAVVHHIIHHHYHQPLLHSTSHNLSLLLYNPSTSSASSTVASLRPLLRASNFSTVTTSKRSNCPSLTTKKSVVTPLRQQQSSNFSSSARLAFRPTTATMVVHNLQDRTSFNNAVNTTTAAASGTKTPLIVIDCFATWCGPCKMIAPKLVEFSESYPNVGFYKVDVDECPDVAQELGVRAMPTFVFFKDGQKVDEVLGAVPPAIEAAIKKHAA</sequence>
<gene>
    <name evidence="4" type="ORF">AJ79_07794</name>
</gene>
<comment type="caution">
    <text evidence="4">The sequence shown here is derived from an EMBL/GenBank/DDBJ whole genome shotgun (WGS) entry which is preliminary data.</text>
</comment>
<dbReference type="SUPFAM" id="SSF52833">
    <property type="entry name" value="Thioredoxin-like"/>
    <property type="match status" value="1"/>
</dbReference>
<dbReference type="CDD" id="cd02947">
    <property type="entry name" value="TRX_family"/>
    <property type="match status" value="1"/>
</dbReference>
<dbReference type="PROSITE" id="PS51352">
    <property type="entry name" value="THIOREDOXIN_2"/>
    <property type="match status" value="1"/>
</dbReference>
<dbReference type="OrthoDB" id="10263751at2759"/>
<evidence type="ECO:0000313" key="4">
    <source>
        <dbReference type="EMBL" id="PGH01858.1"/>
    </source>
</evidence>
<dbReference type="AlphaFoldDB" id="A0A2B7WZM0"/>
<evidence type="ECO:0000259" key="3">
    <source>
        <dbReference type="PROSITE" id="PS51352"/>
    </source>
</evidence>
<accession>A0A2B7WZM0</accession>
<dbReference type="InterPro" id="IPR017937">
    <property type="entry name" value="Thioredoxin_CS"/>
</dbReference>
<comment type="similarity">
    <text evidence="1">Belongs to the thioredoxin family.</text>
</comment>